<reference evidence="2 3" key="1">
    <citation type="submission" date="2024-09" db="EMBL/GenBank/DDBJ databases">
        <authorList>
            <person name="Sun Q."/>
            <person name="Mori K."/>
        </authorList>
    </citation>
    <scope>NUCLEOTIDE SEQUENCE [LARGE SCALE GENOMIC DNA]</scope>
    <source>
        <strain evidence="2 3">NCAIM B.02537</strain>
    </source>
</reference>
<organism evidence="2 3">
    <name type="scientific">Novosphingobium aquiterrae</name>
    <dbReference type="NCBI Taxonomy" id="624388"/>
    <lineage>
        <taxon>Bacteria</taxon>
        <taxon>Pseudomonadati</taxon>
        <taxon>Pseudomonadota</taxon>
        <taxon>Alphaproteobacteria</taxon>
        <taxon>Sphingomonadales</taxon>
        <taxon>Sphingomonadaceae</taxon>
        <taxon>Novosphingobium</taxon>
    </lineage>
</organism>
<gene>
    <name evidence="2" type="ORF">ACFFF7_06760</name>
</gene>
<protein>
    <submittedName>
        <fullName evidence="2">PaaI family thioesterase</fullName>
        <ecNumber evidence="2">3.1.2.-</ecNumber>
    </submittedName>
</protein>
<keyword evidence="3" id="KW-1185">Reference proteome</keyword>
<comment type="caution">
    <text evidence="2">The sequence shown here is derived from an EMBL/GenBank/DDBJ whole genome shotgun (WGS) entry which is preliminary data.</text>
</comment>
<evidence type="ECO:0000313" key="3">
    <source>
        <dbReference type="Proteomes" id="UP001589943"/>
    </source>
</evidence>
<keyword evidence="2" id="KW-0378">Hydrolase</keyword>
<dbReference type="EMBL" id="JBHLTL010000004">
    <property type="protein sequence ID" value="MFC0589110.1"/>
    <property type="molecule type" value="Genomic_DNA"/>
</dbReference>
<dbReference type="Proteomes" id="UP001589943">
    <property type="component" value="Unassembled WGS sequence"/>
</dbReference>
<dbReference type="CDD" id="cd03443">
    <property type="entry name" value="PaaI_thioesterase"/>
    <property type="match status" value="1"/>
</dbReference>
<dbReference type="Gene3D" id="3.10.129.10">
    <property type="entry name" value="Hotdog Thioesterase"/>
    <property type="match status" value="1"/>
</dbReference>
<evidence type="ECO:0000313" key="2">
    <source>
        <dbReference type="EMBL" id="MFC0589110.1"/>
    </source>
</evidence>
<dbReference type="SUPFAM" id="SSF54637">
    <property type="entry name" value="Thioesterase/thiol ester dehydrase-isomerase"/>
    <property type="match status" value="1"/>
</dbReference>
<feature type="domain" description="Thioesterase" evidence="1">
    <location>
        <begin position="63"/>
        <end position="136"/>
    </location>
</feature>
<dbReference type="EC" id="3.1.2.-" evidence="2"/>
<dbReference type="InterPro" id="IPR006683">
    <property type="entry name" value="Thioestr_dom"/>
</dbReference>
<dbReference type="RefSeq" id="WP_379480613.1">
    <property type="nucleotide sequence ID" value="NZ_JBHLTL010000004.1"/>
</dbReference>
<accession>A0ABV6PGZ4</accession>
<proteinExistence type="predicted"/>
<name>A0ABV6PGZ4_9SPHN</name>
<dbReference type="GO" id="GO:0016787">
    <property type="term" value="F:hydrolase activity"/>
    <property type="evidence" value="ECO:0007669"/>
    <property type="project" value="UniProtKB-KW"/>
</dbReference>
<dbReference type="Pfam" id="PF03061">
    <property type="entry name" value="4HBT"/>
    <property type="match status" value="1"/>
</dbReference>
<evidence type="ECO:0000259" key="1">
    <source>
        <dbReference type="Pfam" id="PF03061"/>
    </source>
</evidence>
<dbReference type="InterPro" id="IPR029069">
    <property type="entry name" value="HotDog_dom_sf"/>
</dbReference>
<sequence length="154" mass="17025">MADQRGFIYEPDPDNPGWHRWELADDTRFNAQTMGRMLVRPEDARSCRVRMFPERRHSNLLDMVHGAVTLALIDIALFAAMRTLLQGDAGGSVTLELSSQFTGAGSLGQPLDAIVEVMRETGRLVFMRGVVVQGEGDSHLVASFSGIVRKPTVR</sequence>